<reference evidence="2 3" key="1">
    <citation type="journal article" date="2015" name="Genome Announc.">
        <title>Expanding the biotechnology potential of lactobacilli through comparative genomics of 213 strains and associated genera.</title>
        <authorList>
            <person name="Sun Z."/>
            <person name="Harris H.M."/>
            <person name="McCann A."/>
            <person name="Guo C."/>
            <person name="Argimon S."/>
            <person name="Zhang W."/>
            <person name="Yang X."/>
            <person name="Jeffery I.B."/>
            <person name="Cooney J.C."/>
            <person name="Kagawa T.F."/>
            <person name="Liu W."/>
            <person name="Song Y."/>
            <person name="Salvetti E."/>
            <person name="Wrobel A."/>
            <person name="Rasinkangas P."/>
            <person name="Parkhill J."/>
            <person name="Rea M.C."/>
            <person name="O'Sullivan O."/>
            <person name="Ritari J."/>
            <person name="Douillard F.P."/>
            <person name="Paul Ross R."/>
            <person name="Yang R."/>
            <person name="Briner A.E."/>
            <person name="Felis G.E."/>
            <person name="de Vos W.M."/>
            <person name="Barrangou R."/>
            <person name="Klaenhammer T.R."/>
            <person name="Caufield P.W."/>
            <person name="Cui Y."/>
            <person name="Zhang H."/>
            <person name="O'Toole P.W."/>
        </authorList>
    </citation>
    <scope>NUCLEOTIDE SEQUENCE [LARGE SCALE GENOMIC DNA]</scope>
    <source>
        <strain evidence="2 3">DSM 14857</strain>
    </source>
</reference>
<comment type="subunit">
    <text evidence="1">Forms a complex composed of PxpA, PxpB and PxpC.</text>
</comment>
<keyword evidence="3" id="KW-1185">Reference proteome</keyword>
<dbReference type="GO" id="GO:0005524">
    <property type="term" value="F:ATP binding"/>
    <property type="evidence" value="ECO:0007669"/>
    <property type="project" value="UniProtKB-UniRule"/>
</dbReference>
<dbReference type="AlphaFoldDB" id="A0A0R1SL23"/>
<dbReference type="eggNOG" id="COG1540">
    <property type="taxonomic scope" value="Bacteria"/>
</dbReference>
<dbReference type="Gene3D" id="3.20.20.370">
    <property type="entry name" value="Glycoside hydrolase/deacetylase"/>
    <property type="match status" value="1"/>
</dbReference>
<keyword evidence="1" id="KW-0547">Nucleotide-binding</keyword>
<sequence length="251" mass="27124">MTKIDMNSDLGESFGRYSLGKDSEIIPLVSSVNIACGYHAGDPDVMAQTVKLAEEAGVGVGAHPGFPDLQGFGRRQMAMKPDEVQHMVTYQVGALLAFTSDKKLQHVKPHGALYNMAAKDHNLAVAICKGIAQVDENIPIYGLANSELISAAKEVGIPYAQEAFGDRNYNADGTLVSRSLPDAVIKEPKKVAERVQKMIENQEIIGLDGTKIPLKPDTICVHGDNRAALDIVEELRKTLTAANIEITPFKN</sequence>
<evidence type="ECO:0000313" key="3">
    <source>
        <dbReference type="Proteomes" id="UP000051647"/>
    </source>
</evidence>
<evidence type="ECO:0000313" key="2">
    <source>
        <dbReference type="EMBL" id="KRL66981.1"/>
    </source>
</evidence>
<dbReference type="Proteomes" id="UP000051647">
    <property type="component" value="Unassembled WGS sequence"/>
</dbReference>
<dbReference type="PATRIC" id="fig|1423815.3.peg.2365"/>
<dbReference type="EMBL" id="AZFA01000009">
    <property type="protein sequence ID" value="KRL66981.1"/>
    <property type="molecule type" value="Genomic_DNA"/>
</dbReference>
<dbReference type="InterPro" id="IPR011330">
    <property type="entry name" value="Glyco_hydro/deAcase_b/a-brl"/>
</dbReference>
<comment type="similarity">
    <text evidence="1">Belongs to the LamB/PxpA family.</text>
</comment>
<dbReference type="Pfam" id="PF03746">
    <property type="entry name" value="LamB_YcsF"/>
    <property type="match status" value="1"/>
</dbReference>
<dbReference type="SUPFAM" id="SSF88713">
    <property type="entry name" value="Glycoside hydrolase/deacetylase"/>
    <property type="match status" value="1"/>
</dbReference>
<evidence type="ECO:0000256" key="1">
    <source>
        <dbReference type="HAMAP-Rule" id="MF_00691"/>
    </source>
</evidence>
<keyword evidence="1" id="KW-0067">ATP-binding</keyword>
<comment type="caution">
    <text evidence="2">The sequence shown here is derived from an EMBL/GenBank/DDBJ whole genome shotgun (WGS) entry which is preliminary data.</text>
</comment>
<organism evidence="2 3">
    <name type="scientific">Companilactobacillus versmoldensis DSM 14857 = KCTC 3814</name>
    <dbReference type="NCBI Taxonomy" id="1423815"/>
    <lineage>
        <taxon>Bacteria</taxon>
        <taxon>Bacillati</taxon>
        <taxon>Bacillota</taxon>
        <taxon>Bacilli</taxon>
        <taxon>Lactobacillales</taxon>
        <taxon>Lactobacillaceae</taxon>
        <taxon>Companilactobacillus</taxon>
    </lineage>
</organism>
<dbReference type="PANTHER" id="PTHR30292:SF0">
    <property type="entry name" value="5-OXOPROLINASE SUBUNIT A"/>
    <property type="match status" value="1"/>
</dbReference>
<dbReference type="STRING" id="1423815.FC27_GL002307"/>
<dbReference type="OrthoDB" id="9773478at2"/>
<proteinExistence type="inferred from homology"/>
<dbReference type="CDD" id="cd10787">
    <property type="entry name" value="LamB_YcsF_like"/>
    <property type="match status" value="1"/>
</dbReference>
<dbReference type="GO" id="GO:0017168">
    <property type="term" value="F:5-oxoprolinase (ATP-hydrolyzing) activity"/>
    <property type="evidence" value="ECO:0007669"/>
    <property type="project" value="UniProtKB-UniRule"/>
</dbReference>
<comment type="catalytic activity">
    <reaction evidence="1">
        <text>5-oxo-L-proline + ATP + 2 H2O = L-glutamate + ADP + phosphate + H(+)</text>
        <dbReference type="Rhea" id="RHEA:10348"/>
        <dbReference type="ChEBI" id="CHEBI:15377"/>
        <dbReference type="ChEBI" id="CHEBI:15378"/>
        <dbReference type="ChEBI" id="CHEBI:29985"/>
        <dbReference type="ChEBI" id="CHEBI:30616"/>
        <dbReference type="ChEBI" id="CHEBI:43474"/>
        <dbReference type="ChEBI" id="CHEBI:58402"/>
        <dbReference type="ChEBI" id="CHEBI:456216"/>
        <dbReference type="EC" id="3.5.2.9"/>
    </reaction>
</comment>
<dbReference type="InterPro" id="IPR005501">
    <property type="entry name" value="LamB/YcsF/PxpA-like"/>
</dbReference>
<dbReference type="NCBIfam" id="NF003816">
    <property type="entry name" value="PRK05406.1-5"/>
    <property type="match status" value="1"/>
</dbReference>
<gene>
    <name evidence="1" type="primary">pxpA</name>
    <name evidence="2" type="ORF">FC27_GL002307</name>
</gene>
<name>A0A0R1SL23_9LACO</name>
<accession>A0A0R1SL23</accession>
<dbReference type="EC" id="3.5.2.9" evidence="1"/>
<dbReference type="NCBIfam" id="NF003814">
    <property type="entry name" value="PRK05406.1-3"/>
    <property type="match status" value="1"/>
</dbReference>
<protein>
    <recommendedName>
        <fullName evidence="1">5-oxoprolinase subunit A</fullName>
        <shortName evidence="1">5-OPase subunit A</shortName>
        <ecNumber evidence="1">3.5.2.9</ecNumber>
    </recommendedName>
    <alternativeName>
        <fullName evidence="1">5-oxoprolinase (ATP-hydrolyzing) subunit A</fullName>
    </alternativeName>
</protein>
<keyword evidence="1" id="KW-0378">Hydrolase</keyword>
<comment type="function">
    <text evidence="1">Catalyzes the cleavage of 5-oxoproline to form L-glutamate coupled to the hydrolysis of ATP to ADP and inorganic phosphate.</text>
</comment>
<dbReference type="PANTHER" id="PTHR30292">
    <property type="entry name" value="UNCHARACTERIZED PROTEIN YBGL-RELATED"/>
    <property type="match status" value="1"/>
</dbReference>
<dbReference type="GO" id="GO:0005975">
    <property type="term" value="P:carbohydrate metabolic process"/>
    <property type="evidence" value="ECO:0007669"/>
    <property type="project" value="InterPro"/>
</dbReference>
<dbReference type="HAMAP" id="MF_00691">
    <property type="entry name" value="PxpA"/>
    <property type="match status" value="1"/>
</dbReference>
<dbReference type="RefSeq" id="WP_010624656.1">
    <property type="nucleotide sequence ID" value="NZ_AZFA01000009.1"/>
</dbReference>